<sequence length="77" mass="8699">MGKSKEILTGDLMRTLISACKSVLPEGWGITILTYQHNKPGIANYISDSERADMIKMLRETADRLENKQDFPSVEQN</sequence>
<gene>
    <name evidence="1" type="ORF">DSL99_1323</name>
</gene>
<name>A0A4V1KSK1_9FLAO</name>
<protein>
    <submittedName>
        <fullName evidence="1">Uncharacterized protein</fullName>
    </submittedName>
</protein>
<comment type="caution">
    <text evidence="1">The sequence shown here is derived from an EMBL/GenBank/DDBJ whole genome shotgun (WGS) entry which is preliminary data.</text>
</comment>
<proteinExistence type="predicted"/>
<organism evidence="1 2">
    <name type="scientific">Leeuwenhoekiella marinoflava</name>
    <dbReference type="NCBI Taxonomy" id="988"/>
    <lineage>
        <taxon>Bacteria</taxon>
        <taxon>Pseudomonadati</taxon>
        <taxon>Bacteroidota</taxon>
        <taxon>Flavobacteriia</taxon>
        <taxon>Flavobacteriales</taxon>
        <taxon>Flavobacteriaceae</taxon>
        <taxon>Leeuwenhoekiella</taxon>
    </lineage>
</organism>
<dbReference type="Proteomes" id="UP000290608">
    <property type="component" value="Unassembled WGS sequence"/>
</dbReference>
<dbReference type="STRING" id="1122159.SAMN02745246_01379"/>
<dbReference type="RefSeq" id="WP_073098494.1">
    <property type="nucleotide sequence ID" value="NZ_QOVL01000005.1"/>
</dbReference>
<dbReference type="EMBL" id="QOVL01000005">
    <property type="protein sequence ID" value="RXG32018.1"/>
    <property type="molecule type" value="Genomic_DNA"/>
</dbReference>
<dbReference type="AlphaFoldDB" id="A0A4V1KSK1"/>
<evidence type="ECO:0000313" key="2">
    <source>
        <dbReference type="Proteomes" id="UP000290608"/>
    </source>
</evidence>
<accession>A0A4V1KSK1</accession>
<reference evidence="1 2" key="1">
    <citation type="submission" date="2018-07" db="EMBL/GenBank/DDBJ databases">
        <title>Leeuwenhoekiella genomics.</title>
        <authorList>
            <person name="Tahon G."/>
            <person name="Willems A."/>
        </authorList>
    </citation>
    <scope>NUCLEOTIDE SEQUENCE [LARGE SCALE GENOMIC DNA]</scope>
    <source>
        <strain evidence="1 2">LMG 1345</strain>
    </source>
</reference>
<evidence type="ECO:0000313" key="1">
    <source>
        <dbReference type="EMBL" id="RXG32018.1"/>
    </source>
</evidence>